<proteinExistence type="predicted"/>
<gene>
    <name evidence="1" type="ORF">EZS28_026628</name>
</gene>
<protein>
    <submittedName>
        <fullName evidence="1">Uncharacterized protein</fullName>
    </submittedName>
</protein>
<dbReference type="EMBL" id="SNRW01009540">
    <property type="protein sequence ID" value="KAA6377847.1"/>
    <property type="molecule type" value="Genomic_DNA"/>
</dbReference>
<name>A0A5J4V5I2_9EUKA</name>
<accession>A0A5J4V5I2</accession>
<reference evidence="1 2" key="1">
    <citation type="submission" date="2019-03" db="EMBL/GenBank/DDBJ databases">
        <title>Single cell metagenomics reveals metabolic interactions within the superorganism composed of flagellate Streblomastix strix and complex community of Bacteroidetes bacteria on its surface.</title>
        <authorList>
            <person name="Treitli S.C."/>
            <person name="Kolisko M."/>
            <person name="Husnik F."/>
            <person name="Keeling P."/>
            <person name="Hampl V."/>
        </authorList>
    </citation>
    <scope>NUCLEOTIDE SEQUENCE [LARGE SCALE GENOMIC DNA]</scope>
    <source>
        <strain evidence="1">ST1C</strain>
    </source>
</reference>
<dbReference type="Proteomes" id="UP000324800">
    <property type="component" value="Unassembled WGS sequence"/>
</dbReference>
<sequence length="154" mass="18030">MNLELKTWDTLVQHGEWNKVPKKWISYKKEMDAIYQSQFRYKQIFKETQIKAIFIFSESSTAVQDLATKRAGQALVVEVKKKLKQCHQLRIQTQTQHTPEVSNKIIDALNRVNAQGHYLVKKEVFRTLFLAWWITPALDLFATGDKNSSILIMF</sequence>
<organism evidence="1 2">
    <name type="scientific">Streblomastix strix</name>
    <dbReference type="NCBI Taxonomy" id="222440"/>
    <lineage>
        <taxon>Eukaryota</taxon>
        <taxon>Metamonada</taxon>
        <taxon>Preaxostyla</taxon>
        <taxon>Oxymonadida</taxon>
        <taxon>Streblomastigidae</taxon>
        <taxon>Streblomastix</taxon>
    </lineage>
</organism>
<evidence type="ECO:0000313" key="2">
    <source>
        <dbReference type="Proteomes" id="UP000324800"/>
    </source>
</evidence>
<dbReference type="AlphaFoldDB" id="A0A5J4V5I2"/>
<comment type="caution">
    <text evidence="1">The sequence shown here is derived from an EMBL/GenBank/DDBJ whole genome shotgun (WGS) entry which is preliminary data.</text>
</comment>
<evidence type="ECO:0000313" key="1">
    <source>
        <dbReference type="EMBL" id="KAA6377847.1"/>
    </source>
</evidence>